<dbReference type="AlphaFoldDB" id="A0A6J6UUF3"/>
<evidence type="ECO:0000313" key="6">
    <source>
        <dbReference type="EMBL" id="CAB5018400.1"/>
    </source>
</evidence>
<dbReference type="InterPro" id="IPR019587">
    <property type="entry name" value="Polyketide_cyclase/dehydratase"/>
</dbReference>
<name>A0A6J6UUF3_9ZZZZ</name>
<dbReference type="SUPFAM" id="SSF55961">
    <property type="entry name" value="Bet v1-like"/>
    <property type="match status" value="1"/>
</dbReference>
<evidence type="ECO:0000313" key="4">
    <source>
        <dbReference type="EMBL" id="CAB4882633.1"/>
    </source>
</evidence>
<dbReference type="EMBL" id="CAEZZP010000005">
    <property type="protein sequence ID" value="CAB4762259.1"/>
    <property type="molecule type" value="Genomic_DNA"/>
</dbReference>
<sequence>MADTASLTITIQAPHESCWAIATDFERYPDWAKDVKSAVVLKRDDQGRATQVEFRTSALGRSTHYTLSYDYSAAPARLSWHMVSGDIMRAVDGAYMFSPDNSGGVVLTYNLSIELVVPLPGFVKRRAEVRILNTVKELKVQAESNR</sequence>
<evidence type="ECO:0000313" key="2">
    <source>
        <dbReference type="EMBL" id="CAB4762259.1"/>
    </source>
</evidence>
<reference evidence="2" key="1">
    <citation type="submission" date="2020-05" db="EMBL/GenBank/DDBJ databases">
        <authorList>
            <person name="Chiriac C."/>
            <person name="Salcher M."/>
            <person name="Ghai R."/>
            <person name="Kavagutti S V."/>
        </authorList>
    </citation>
    <scope>NUCLEOTIDE SEQUENCE</scope>
</reference>
<evidence type="ECO:0000313" key="3">
    <source>
        <dbReference type="EMBL" id="CAB4813929.1"/>
    </source>
</evidence>
<dbReference type="PANTHER" id="PTHR39683:SF4">
    <property type="entry name" value="COENZYME Q-BINDING PROTEIN COQ10 START DOMAIN-CONTAINING PROTEIN"/>
    <property type="match status" value="1"/>
</dbReference>
<dbReference type="EMBL" id="CAFBPS010000004">
    <property type="protein sequence ID" value="CAB5018400.1"/>
    <property type="molecule type" value="Genomic_DNA"/>
</dbReference>
<dbReference type="Gene3D" id="3.30.530.20">
    <property type="match status" value="1"/>
</dbReference>
<evidence type="ECO:0000313" key="5">
    <source>
        <dbReference type="EMBL" id="CAB4887634.1"/>
    </source>
</evidence>
<protein>
    <submittedName>
        <fullName evidence="2">Unannotated protein</fullName>
    </submittedName>
</protein>
<dbReference type="PANTHER" id="PTHR39683">
    <property type="entry name" value="CONSERVED PROTEIN TB16.3"/>
    <property type="match status" value="1"/>
</dbReference>
<accession>A0A6J6UUF3</accession>
<dbReference type="InterPro" id="IPR023393">
    <property type="entry name" value="START-like_dom_sf"/>
</dbReference>
<dbReference type="EMBL" id="CAEZYH010000002">
    <property type="protein sequence ID" value="CAB4705736.1"/>
    <property type="molecule type" value="Genomic_DNA"/>
</dbReference>
<dbReference type="EMBL" id="CAFBLJ010000152">
    <property type="protein sequence ID" value="CAB4882633.1"/>
    <property type="molecule type" value="Genomic_DNA"/>
</dbReference>
<dbReference type="Pfam" id="PF10604">
    <property type="entry name" value="Polyketide_cyc2"/>
    <property type="match status" value="1"/>
</dbReference>
<proteinExistence type="predicted"/>
<evidence type="ECO:0000313" key="1">
    <source>
        <dbReference type="EMBL" id="CAB4705736.1"/>
    </source>
</evidence>
<gene>
    <name evidence="1" type="ORF">UFOPK2658_00076</name>
    <name evidence="2" type="ORF">UFOPK2880_00189</name>
    <name evidence="3" type="ORF">UFOPK3004_01418</name>
    <name evidence="4" type="ORF">UFOPK3304_01801</name>
    <name evidence="5" type="ORF">UFOPK3494_00051</name>
    <name evidence="6" type="ORF">UFOPK4134_00123</name>
</gene>
<dbReference type="EMBL" id="CAFAAL010000151">
    <property type="protein sequence ID" value="CAB4813929.1"/>
    <property type="molecule type" value="Genomic_DNA"/>
</dbReference>
<dbReference type="EMBL" id="CAFBMF010000002">
    <property type="protein sequence ID" value="CAB4887634.1"/>
    <property type="molecule type" value="Genomic_DNA"/>
</dbReference>
<organism evidence="2">
    <name type="scientific">freshwater metagenome</name>
    <dbReference type="NCBI Taxonomy" id="449393"/>
    <lineage>
        <taxon>unclassified sequences</taxon>
        <taxon>metagenomes</taxon>
        <taxon>ecological metagenomes</taxon>
    </lineage>
</organism>